<dbReference type="InterPro" id="IPR014748">
    <property type="entry name" value="Enoyl-CoA_hydra_C"/>
</dbReference>
<dbReference type="FunFam" id="1.10.12.10:FF:000001">
    <property type="entry name" value="Probable enoyl-CoA hydratase, mitochondrial"/>
    <property type="match status" value="1"/>
</dbReference>
<reference evidence="4" key="2">
    <citation type="submission" date="2025-08" db="UniProtKB">
        <authorList>
            <consortium name="EnsemblFungi"/>
        </authorList>
    </citation>
    <scope>IDENTIFICATION</scope>
    <source>
        <strain evidence="4">4287 / CBS 123668 / FGSC 9935 / NRRL 34936</strain>
    </source>
</reference>
<evidence type="ECO:0000313" key="5">
    <source>
        <dbReference type="Proteomes" id="UP000002489"/>
    </source>
</evidence>
<sequence length="503" mass="56744">MNNDTRWNSTYLMISRALVKQGDIRAFLVHPEVEKWLPEADMLKGDDWRLLAEIKLILEPFYLQTMRTQGWGSEGGNGRLWEVMTGMEYLLEHLEDRKLFHHAVPDEAGGQDTNSQAELARGRPDRNRQLPARFRDCETDIHPRKSRQGPLSDRGSRQCDDGSGKPSGSLGIDDMGKDHRHYLRLSIMTAWQKLNEYYTKLGDSPLFAASIILHPSLGMNYLEVNWASEEQLVWVRDAKIGLSDYLDRWYHCNRPVDEQQKMIMDTSTSLSVPRTTTEVSVFKQWIKSRTAKTTVMGSELERLAKLTLTTQRLSMTTETLEKLQCLKNWVRHGAVKLGATIGGGEEVQWEIGDRWGFELALMCDLIFSADGSHFGLPEVKIGLIPGAGGTQRLTNAVGKYKAMQMILLGQPISAEEARSVGLVAQLYESGKVLEHVMKDHASTLAALSPTALGLAKEAICRSDDLGADHEFERSLYYFAFGTGDKREGVKAFLEKRKPEWGPR</sequence>
<dbReference type="GO" id="GO:0016836">
    <property type="term" value="F:hydro-lyase activity"/>
    <property type="evidence" value="ECO:0007669"/>
    <property type="project" value="UniProtKB-ARBA"/>
</dbReference>
<dbReference type="InterPro" id="IPR012337">
    <property type="entry name" value="RNaseH-like_sf"/>
</dbReference>
<dbReference type="PANTHER" id="PTHR11941:SF166">
    <property type="entry name" value="ENOYL-COA HYDRATASE_ISOMERASE FAMILY PROTEIN (AFU_ORTHOLOGUE AFUA_8G01210)"/>
    <property type="match status" value="1"/>
</dbReference>
<dbReference type="Proteomes" id="UP000002489">
    <property type="component" value="Unassembled WGS sequence"/>
</dbReference>
<feature type="region of interest" description="Disordered" evidence="3">
    <location>
        <begin position="104"/>
        <end position="173"/>
    </location>
</feature>
<dbReference type="CDD" id="cd06558">
    <property type="entry name" value="crotonase-like"/>
    <property type="match status" value="1"/>
</dbReference>
<proteinExistence type="inferred from homology"/>
<evidence type="ECO:0000256" key="3">
    <source>
        <dbReference type="SAM" id="MobiDB-lite"/>
    </source>
</evidence>
<dbReference type="AlphaFoldDB" id="A0A0D2Y155"/>
<dbReference type="VEuPathDB" id="FungiDB:FOXG_09996"/>
<evidence type="ECO:0000256" key="1">
    <source>
        <dbReference type="ARBA" id="ARBA00005254"/>
    </source>
</evidence>
<feature type="compositionally biased region" description="Basic and acidic residues" evidence="3">
    <location>
        <begin position="154"/>
        <end position="163"/>
    </location>
</feature>
<comment type="similarity">
    <text evidence="1">Belongs to the enoyl-CoA hydratase/isomerase family.</text>
</comment>
<protein>
    <submittedName>
        <fullName evidence="4">Uncharacterized protein</fullName>
    </submittedName>
</protein>
<dbReference type="Pfam" id="PF00378">
    <property type="entry name" value="ECH_1"/>
    <property type="match status" value="1"/>
</dbReference>
<name>A0A0D2Y155_FUSOF</name>
<evidence type="ECO:0000313" key="4">
    <source>
        <dbReference type="EnsemblFungi" id="FOXG_09996P0"/>
    </source>
</evidence>
<dbReference type="GO" id="GO:0006635">
    <property type="term" value="P:fatty acid beta-oxidation"/>
    <property type="evidence" value="ECO:0007669"/>
    <property type="project" value="TreeGrafter"/>
</dbReference>
<dbReference type="InterPro" id="IPR029045">
    <property type="entry name" value="ClpP/crotonase-like_dom_sf"/>
</dbReference>
<dbReference type="SUPFAM" id="SSF53098">
    <property type="entry name" value="Ribonuclease H-like"/>
    <property type="match status" value="1"/>
</dbReference>
<dbReference type="PANTHER" id="PTHR11941">
    <property type="entry name" value="ENOYL-COA HYDRATASE-RELATED"/>
    <property type="match status" value="1"/>
</dbReference>
<feature type="compositionally biased region" description="Basic and acidic residues" evidence="3">
    <location>
        <begin position="120"/>
        <end position="143"/>
    </location>
</feature>
<evidence type="ECO:0000256" key="2">
    <source>
        <dbReference type="ARBA" id="ARBA00023239"/>
    </source>
</evidence>
<dbReference type="InterPro" id="IPR001753">
    <property type="entry name" value="Enoyl-CoA_hydra/iso"/>
</dbReference>
<organism evidence="4 5">
    <name type="scientific">Fusarium oxysporum (strain Fo5176)</name>
    <name type="common">Fusarium vascular wilt</name>
    <dbReference type="NCBI Taxonomy" id="660025"/>
    <lineage>
        <taxon>Eukaryota</taxon>
        <taxon>Fungi</taxon>
        <taxon>Dikarya</taxon>
        <taxon>Ascomycota</taxon>
        <taxon>Pezizomycotina</taxon>
        <taxon>Sordariomycetes</taxon>
        <taxon>Hypocreomycetidae</taxon>
        <taxon>Hypocreales</taxon>
        <taxon>Nectriaceae</taxon>
        <taxon>Fusarium</taxon>
        <taxon>Fusarium oxysporum species complex</taxon>
    </lineage>
</organism>
<dbReference type="SUPFAM" id="SSF52096">
    <property type="entry name" value="ClpP/crotonase"/>
    <property type="match status" value="1"/>
</dbReference>
<gene>
    <name evidence="4" type="primary">28951509</name>
</gene>
<keyword evidence="2" id="KW-0456">Lyase</keyword>
<accession>A0A0D2Y155</accession>
<dbReference type="Gene3D" id="1.10.12.10">
    <property type="entry name" value="Lyase 2-enoyl-coa Hydratase, Chain A, domain 2"/>
    <property type="match status" value="1"/>
</dbReference>
<reference evidence="5" key="1">
    <citation type="journal article" date="2012" name="Mol. Plant Microbe Interact.">
        <title>A highly conserved effector in Fusarium oxysporum is required for full virulence on Arabidopsis.</title>
        <authorList>
            <person name="Thatcher L.F."/>
            <person name="Gardiner D.M."/>
            <person name="Kazan K."/>
            <person name="Manners J."/>
        </authorList>
    </citation>
    <scope>NUCLEOTIDE SEQUENCE [LARGE SCALE GENOMIC DNA]</scope>
    <source>
        <strain evidence="5">Fo5176</strain>
    </source>
</reference>
<dbReference type="GO" id="GO:0005739">
    <property type="term" value="C:mitochondrion"/>
    <property type="evidence" value="ECO:0007669"/>
    <property type="project" value="TreeGrafter"/>
</dbReference>
<dbReference type="Gene3D" id="3.90.226.10">
    <property type="entry name" value="2-enoyl-CoA Hydratase, Chain A, domain 1"/>
    <property type="match status" value="1"/>
</dbReference>
<dbReference type="EnsemblFungi" id="FOXG_09996T0">
    <property type="protein sequence ID" value="FOXG_09996P0"/>
    <property type="gene ID" value="FOXG_09996"/>
</dbReference>
<dbReference type="STRING" id="426428.A0A0D2Y155"/>